<proteinExistence type="predicted"/>
<name>A0A9D4GT80_DREPO</name>
<dbReference type="GO" id="GO:0004867">
    <property type="term" value="F:serine-type endopeptidase inhibitor activity"/>
    <property type="evidence" value="ECO:0007669"/>
    <property type="project" value="UniProtKB-KW"/>
</dbReference>
<dbReference type="OrthoDB" id="126772at2759"/>
<keyword evidence="3" id="KW-1015">Disulfide bond</keyword>
<dbReference type="Gene3D" id="3.30.60.30">
    <property type="match status" value="2"/>
</dbReference>
<dbReference type="EMBL" id="JAIWYP010000005">
    <property type="protein sequence ID" value="KAH3821413.1"/>
    <property type="molecule type" value="Genomic_DNA"/>
</dbReference>
<keyword evidence="4" id="KW-0732">Signal</keyword>
<evidence type="ECO:0000313" key="6">
    <source>
        <dbReference type="EMBL" id="KAH3821413.1"/>
    </source>
</evidence>
<dbReference type="GO" id="GO:0030154">
    <property type="term" value="P:cell differentiation"/>
    <property type="evidence" value="ECO:0007669"/>
    <property type="project" value="TreeGrafter"/>
</dbReference>
<dbReference type="Proteomes" id="UP000828390">
    <property type="component" value="Unassembled WGS sequence"/>
</dbReference>
<evidence type="ECO:0000256" key="1">
    <source>
        <dbReference type="ARBA" id="ARBA00022690"/>
    </source>
</evidence>
<reference evidence="6" key="1">
    <citation type="journal article" date="2019" name="bioRxiv">
        <title>The Genome of the Zebra Mussel, Dreissena polymorpha: A Resource for Invasive Species Research.</title>
        <authorList>
            <person name="McCartney M.A."/>
            <person name="Auch B."/>
            <person name="Kono T."/>
            <person name="Mallez S."/>
            <person name="Zhang Y."/>
            <person name="Obille A."/>
            <person name="Becker A."/>
            <person name="Abrahante J.E."/>
            <person name="Garbe J."/>
            <person name="Badalamenti J.P."/>
            <person name="Herman A."/>
            <person name="Mangelson H."/>
            <person name="Liachko I."/>
            <person name="Sullivan S."/>
            <person name="Sone E.D."/>
            <person name="Koren S."/>
            <person name="Silverstein K.A.T."/>
            <person name="Beckman K.B."/>
            <person name="Gohl D.M."/>
        </authorList>
    </citation>
    <scope>NUCLEOTIDE SEQUENCE</scope>
    <source>
        <strain evidence="6">Duluth1</strain>
        <tissue evidence="6">Whole animal</tissue>
    </source>
</reference>
<dbReference type="PANTHER" id="PTHR10913:SF45">
    <property type="entry name" value="FOLLISTATIN, ISOFORM A-RELATED"/>
    <property type="match status" value="1"/>
</dbReference>
<protein>
    <recommendedName>
        <fullName evidence="5">Kazal-like domain-containing protein</fullName>
    </recommendedName>
</protein>
<dbReference type="GO" id="GO:0005576">
    <property type="term" value="C:extracellular region"/>
    <property type="evidence" value="ECO:0007669"/>
    <property type="project" value="TreeGrafter"/>
</dbReference>
<feature type="domain" description="Kazal-like" evidence="5">
    <location>
        <begin position="20"/>
        <end position="70"/>
    </location>
</feature>
<dbReference type="SMART" id="SM00280">
    <property type="entry name" value="KAZAL"/>
    <property type="match status" value="2"/>
</dbReference>
<feature type="domain" description="Kazal-like" evidence="5">
    <location>
        <begin position="73"/>
        <end position="124"/>
    </location>
</feature>
<dbReference type="AlphaFoldDB" id="A0A9D4GT80"/>
<organism evidence="6 7">
    <name type="scientific">Dreissena polymorpha</name>
    <name type="common">Zebra mussel</name>
    <name type="synonym">Mytilus polymorpha</name>
    <dbReference type="NCBI Taxonomy" id="45954"/>
    <lineage>
        <taxon>Eukaryota</taxon>
        <taxon>Metazoa</taxon>
        <taxon>Spiralia</taxon>
        <taxon>Lophotrochozoa</taxon>
        <taxon>Mollusca</taxon>
        <taxon>Bivalvia</taxon>
        <taxon>Autobranchia</taxon>
        <taxon>Heteroconchia</taxon>
        <taxon>Euheterodonta</taxon>
        <taxon>Imparidentia</taxon>
        <taxon>Neoheterodontei</taxon>
        <taxon>Myida</taxon>
        <taxon>Dreissenoidea</taxon>
        <taxon>Dreissenidae</taxon>
        <taxon>Dreissena</taxon>
    </lineage>
</organism>
<keyword evidence="7" id="KW-1185">Reference proteome</keyword>
<dbReference type="InterPro" id="IPR002350">
    <property type="entry name" value="Kazal_dom"/>
</dbReference>
<dbReference type="InterPro" id="IPR036058">
    <property type="entry name" value="Kazal_dom_sf"/>
</dbReference>
<evidence type="ECO:0000256" key="4">
    <source>
        <dbReference type="SAM" id="SignalP"/>
    </source>
</evidence>
<dbReference type="CDD" id="cd00104">
    <property type="entry name" value="KAZAL_FS"/>
    <property type="match status" value="1"/>
</dbReference>
<feature type="signal peptide" evidence="4">
    <location>
        <begin position="1"/>
        <end position="16"/>
    </location>
</feature>
<dbReference type="Pfam" id="PF00050">
    <property type="entry name" value="Kazal_1"/>
    <property type="match status" value="2"/>
</dbReference>
<keyword evidence="1" id="KW-0646">Protease inhibitor</keyword>
<gene>
    <name evidence="6" type="ORF">DPMN_123177</name>
</gene>
<evidence type="ECO:0000256" key="2">
    <source>
        <dbReference type="ARBA" id="ARBA00022900"/>
    </source>
</evidence>
<keyword evidence="2" id="KW-0722">Serine protease inhibitor</keyword>
<comment type="caution">
    <text evidence="6">The sequence shown here is derived from an EMBL/GenBank/DDBJ whole genome shotgun (WGS) entry which is preliminary data.</text>
</comment>
<evidence type="ECO:0000256" key="3">
    <source>
        <dbReference type="ARBA" id="ARBA00023157"/>
    </source>
</evidence>
<dbReference type="InterPro" id="IPR050653">
    <property type="entry name" value="Prot_Inhib_GrowthFact_Antg"/>
</dbReference>
<feature type="chain" id="PRO_5038527187" description="Kazal-like domain-containing protein" evidence="4">
    <location>
        <begin position="17"/>
        <end position="129"/>
    </location>
</feature>
<evidence type="ECO:0000259" key="5">
    <source>
        <dbReference type="PROSITE" id="PS51465"/>
    </source>
</evidence>
<evidence type="ECO:0000313" key="7">
    <source>
        <dbReference type="Proteomes" id="UP000828390"/>
    </source>
</evidence>
<dbReference type="SUPFAM" id="SSF100895">
    <property type="entry name" value="Kazal-type serine protease inhibitors"/>
    <property type="match status" value="2"/>
</dbReference>
<dbReference type="PANTHER" id="PTHR10913">
    <property type="entry name" value="FOLLISTATIN-RELATED"/>
    <property type="match status" value="1"/>
</dbReference>
<accession>A0A9D4GT80</accession>
<sequence length="129" mass="13508">MKVVCVISMLIACCHGAVVNRRAAVCGQFCPENYSPVCGSNGRTYSNLCFFNIAHCHDNTLTHTSGACGIAATVSNLPCPALACIALYDPVCGTDGKTYSNSCMLHNTHCHGEVSIAHEGPCIGDLVVS</sequence>
<dbReference type="PROSITE" id="PS51465">
    <property type="entry name" value="KAZAL_2"/>
    <property type="match status" value="2"/>
</dbReference>
<reference evidence="6" key="2">
    <citation type="submission" date="2020-11" db="EMBL/GenBank/DDBJ databases">
        <authorList>
            <person name="McCartney M.A."/>
            <person name="Auch B."/>
            <person name="Kono T."/>
            <person name="Mallez S."/>
            <person name="Becker A."/>
            <person name="Gohl D.M."/>
            <person name="Silverstein K.A.T."/>
            <person name="Koren S."/>
            <person name="Bechman K.B."/>
            <person name="Herman A."/>
            <person name="Abrahante J.E."/>
            <person name="Garbe J."/>
        </authorList>
    </citation>
    <scope>NUCLEOTIDE SEQUENCE</scope>
    <source>
        <strain evidence="6">Duluth1</strain>
        <tissue evidence="6">Whole animal</tissue>
    </source>
</reference>